<dbReference type="STRING" id="1048983.EL17_02245"/>
<dbReference type="eggNOG" id="COG0589">
    <property type="taxonomic scope" value="Bacteria"/>
</dbReference>
<feature type="domain" description="UspA" evidence="2">
    <location>
        <begin position="2"/>
        <end position="135"/>
    </location>
</feature>
<comment type="caution">
    <text evidence="3">The sequence shown here is derived from an EMBL/GenBank/DDBJ whole genome shotgun (WGS) entry which is preliminary data.</text>
</comment>
<evidence type="ECO:0000256" key="1">
    <source>
        <dbReference type="ARBA" id="ARBA00008791"/>
    </source>
</evidence>
<dbReference type="PANTHER" id="PTHR46268">
    <property type="entry name" value="STRESS RESPONSE PROTEIN NHAX"/>
    <property type="match status" value="1"/>
</dbReference>
<dbReference type="InterPro" id="IPR006016">
    <property type="entry name" value="UspA"/>
</dbReference>
<proteinExistence type="inferred from homology"/>
<dbReference type="EMBL" id="JMIH01000013">
    <property type="protein sequence ID" value="KEO75380.1"/>
    <property type="molecule type" value="Genomic_DNA"/>
</dbReference>
<evidence type="ECO:0000259" key="2">
    <source>
        <dbReference type="Pfam" id="PF00582"/>
    </source>
</evidence>
<dbReference type="PANTHER" id="PTHR46268:SF6">
    <property type="entry name" value="UNIVERSAL STRESS PROTEIN UP12"/>
    <property type="match status" value="1"/>
</dbReference>
<dbReference type="SUPFAM" id="SSF52402">
    <property type="entry name" value="Adenine nucleotide alpha hydrolases-like"/>
    <property type="match status" value="2"/>
</dbReference>
<sequence length="269" mass="29833">MKILVPTDLSENADNALGFAQQLIIQTGGEIILLFTYYAVYDFAAQATRIIGQIEKDAKKALKNIIKNNNPDNLHMDYRIVQGTVDNAVKAAVDGMGIDLVIMGTQGASGLKKALLGSNTADVIKEATVPVLAIPSGAKLEKVKKIAVAVELKKEDLQTLLHLMELTAVWNLPYKIIHVQKEGRSDTEINFETLQRNILKEYPLVDINFLSYESDGINKGLENYLKENPDALLVMFSKTRSFFEQLLESSRSVEMAYHTHVPLLVVKSS</sequence>
<keyword evidence="4" id="KW-1185">Reference proteome</keyword>
<dbReference type="PRINTS" id="PR01438">
    <property type="entry name" value="UNVRSLSTRESS"/>
</dbReference>
<organism evidence="3 4">
    <name type="scientific">Anditalea andensis</name>
    <dbReference type="NCBI Taxonomy" id="1048983"/>
    <lineage>
        <taxon>Bacteria</taxon>
        <taxon>Pseudomonadati</taxon>
        <taxon>Bacteroidota</taxon>
        <taxon>Cytophagia</taxon>
        <taxon>Cytophagales</taxon>
        <taxon>Cytophagaceae</taxon>
        <taxon>Anditalea</taxon>
    </lineage>
</organism>
<dbReference type="Pfam" id="PF00582">
    <property type="entry name" value="Usp"/>
    <property type="match status" value="1"/>
</dbReference>
<evidence type="ECO:0000313" key="3">
    <source>
        <dbReference type="EMBL" id="KEO75380.1"/>
    </source>
</evidence>
<name>A0A074L4G2_9BACT</name>
<protein>
    <submittedName>
        <fullName evidence="3">Universal stress protein UspA</fullName>
    </submittedName>
</protein>
<reference evidence="3 4" key="1">
    <citation type="submission" date="2014-04" db="EMBL/GenBank/DDBJ databases">
        <title>Characterization and application of a salt tolerant electro-active bacterium.</title>
        <authorList>
            <person name="Yang L."/>
            <person name="Wei S."/>
            <person name="Tay Q.X.M."/>
        </authorList>
    </citation>
    <scope>NUCLEOTIDE SEQUENCE [LARGE SCALE GENOMIC DNA]</scope>
    <source>
        <strain evidence="3 4">LY1</strain>
    </source>
</reference>
<dbReference type="InterPro" id="IPR014729">
    <property type="entry name" value="Rossmann-like_a/b/a_fold"/>
</dbReference>
<comment type="similarity">
    <text evidence="1">Belongs to the universal stress protein A family.</text>
</comment>
<dbReference type="Proteomes" id="UP000027821">
    <property type="component" value="Unassembled WGS sequence"/>
</dbReference>
<dbReference type="RefSeq" id="WP_035070164.1">
    <property type="nucleotide sequence ID" value="NZ_JMIH01000013.1"/>
</dbReference>
<dbReference type="AlphaFoldDB" id="A0A074L4G2"/>
<evidence type="ECO:0000313" key="4">
    <source>
        <dbReference type="Proteomes" id="UP000027821"/>
    </source>
</evidence>
<dbReference type="Gene3D" id="3.40.50.620">
    <property type="entry name" value="HUPs"/>
    <property type="match status" value="2"/>
</dbReference>
<dbReference type="InterPro" id="IPR006015">
    <property type="entry name" value="Universal_stress_UspA"/>
</dbReference>
<dbReference type="OrthoDB" id="9788959at2"/>
<gene>
    <name evidence="3" type="ORF">EL17_02245</name>
</gene>
<accession>A0A074L4G2</accession>
<dbReference type="CDD" id="cd00293">
    <property type="entry name" value="USP-like"/>
    <property type="match status" value="1"/>
</dbReference>